<sequence length="413" mass="45634">MSLPVKIAIKYLLARKRQSLVSLSGIVLGVSFFLTISATMQGSERDFINRLINNTAHIAITDEFRNPRIQPAQSYFKGAVEISNLRPLTEIRGIRGYKGVISYLRRDPNILAAASLKGQVLINFAGKDYGVNLNGMLPEEIGQVTTLASYMKQGSLDNLIANQDGIIIGSELARKLSRRLGDNLTIIASTNQVRVFKIVGIFRTGRADFDNTQVYAGLKRVQALLNRPNRANAITIKLKDPYQAFKLASEVEHHIGYKSVSWQEASEDLLNTLMIRNIIMYTVVSAVLIVAAFGIYNVISTVVMEKHRDIAILKSMGFHAKDIQRIFLAQGIILAVLGCLMGLPLGSVLMYGMMQIEFKTPGSTEIIHMPMDWGWQQFAIAGGFALIAALFASLLPARKAALVRPIEILRGEI</sequence>
<evidence type="ECO:0000256" key="7">
    <source>
        <dbReference type="SAM" id="Phobius"/>
    </source>
</evidence>
<gene>
    <name evidence="10" type="ORF">Lqui_0929</name>
</gene>
<keyword evidence="3" id="KW-1003">Cell membrane</keyword>
<dbReference type="AlphaFoldDB" id="A0A0W0Y5K7"/>
<feature type="transmembrane region" description="Helical" evidence="7">
    <location>
        <begin position="278"/>
        <end position="305"/>
    </location>
</feature>
<dbReference type="InterPro" id="IPR051447">
    <property type="entry name" value="Lipoprotein-release_system"/>
</dbReference>
<proteinExistence type="inferred from homology"/>
<dbReference type="PANTHER" id="PTHR30489:SF0">
    <property type="entry name" value="LIPOPROTEIN-RELEASING SYSTEM TRANSMEMBRANE PROTEIN LOLE"/>
    <property type="match status" value="1"/>
</dbReference>
<keyword evidence="6 7" id="KW-0472">Membrane</keyword>
<protein>
    <submittedName>
        <fullName evidence="10">ABC transporter permease</fullName>
    </submittedName>
</protein>
<feature type="transmembrane region" description="Helical" evidence="7">
    <location>
        <begin position="326"/>
        <end position="353"/>
    </location>
</feature>
<organism evidence="10 11">
    <name type="scientific">Legionella quinlivanii</name>
    <dbReference type="NCBI Taxonomy" id="45073"/>
    <lineage>
        <taxon>Bacteria</taxon>
        <taxon>Pseudomonadati</taxon>
        <taxon>Pseudomonadota</taxon>
        <taxon>Gammaproteobacteria</taxon>
        <taxon>Legionellales</taxon>
        <taxon>Legionellaceae</taxon>
        <taxon>Legionella</taxon>
    </lineage>
</organism>
<dbReference type="PANTHER" id="PTHR30489">
    <property type="entry name" value="LIPOPROTEIN-RELEASING SYSTEM TRANSMEMBRANE PROTEIN LOLE"/>
    <property type="match status" value="1"/>
</dbReference>
<keyword evidence="5 7" id="KW-1133">Transmembrane helix</keyword>
<evidence type="ECO:0000256" key="4">
    <source>
        <dbReference type="ARBA" id="ARBA00022692"/>
    </source>
</evidence>
<evidence type="ECO:0000313" key="11">
    <source>
        <dbReference type="Proteomes" id="UP000054618"/>
    </source>
</evidence>
<dbReference type="InterPro" id="IPR025857">
    <property type="entry name" value="MacB_PCD"/>
</dbReference>
<evidence type="ECO:0000256" key="6">
    <source>
        <dbReference type="ARBA" id="ARBA00023136"/>
    </source>
</evidence>
<dbReference type="PATRIC" id="fig|45073.5.peg.981"/>
<reference evidence="10 11" key="1">
    <citation type="submission" date="2015-11" db="EMBL/GenBank/DDBJ databases">
        <title>Genomic analysis of 38 Legionella species identifies large and diverse effector repertoires.</title>
        <authorList>
            <person name="Burstein D."/>
            <person name="Amaro F."/>
            <person name="Zusman T."/>
            <person name="Lifshitz Z."/>
            <person name="Cohen O."/>
            <person name="Gilbert J.A."/>
            <person name="Pupko T."/>
            <person name="Shuman H.A."/>
            <person name="Segal G."/>
        </authorList>
    </citation>
    <scope>NUCLEOTIDE SEQUENCE [LARGE SCALE GENOMIC DNA]</scope>
    <source>
        <strain evidence="10 11">CDC#1442-AUS-E</strain>
    </source>
</reference>
<evidence type="ECO:0000256" key="3">
    <source>
        <dbReference type="ARBA" id="ARBA00022475"/>
    </source>
</evidence>
<evidence type="ECO:0000259" key="8">
    <source>
        <dbReference type="Pfam" id="PF02687"/>
    </source>
</evidence>
<accession>A0A0W0Y5K7</accession>
<dbReference type="OrthoDB" id="9802264at2"/>
<feature type="domain" description="ABC3 transporter permease C-terminal" evidence="8">
    <location>
        <begin position="283"/>
        <end position="400"/>
    </location>
</feature>
<evidence type="ECO:0000256" key="2">
    <source>
        <dbReference type="ARBA" id="ARBA00005236"/>
    </source>
</evidence>
<comment type="similarity">
    <text evidence="2">Belongs to the ABC-4 integral membrane protein family. LolC/E subfamily.</text>
</comment>
<evidence type="ECO:0000313" key="10">
    <source>
        <dbReference type="EMBL" id="KTD52085.1"/>
    </source>
</evidence>
<evidence type="ECO:0000256" key="1">
    <source>
        <dbReference type="ARBA" id="ARBA00004651"/>
    </source>
</evidence>
<dbReference type="EMBL" id="LNYS01000006">
    <property type="protein sequence ID" value="KTD52085.1"/>
    <property type="molecule type" value="Genomic_DNA"/>
</dbReference>
<comment type="caution">
    <text evidence="10">The sequence shown here is derived from an EMBL/GenBank/DDBJ whole genome shotgun (WGS) entry which is preliminary data.</text>
</comment>
<dbReference type="Pfam" id="PF12704">
    <property type="entry name" value="MacB_PCD"/>
    <property type="match status" value="1"/>
</dbReference>
<feature type="transmembrane region" description="Helical" evidence="7">
    <location>
        <begin position="373"/>
        <end position="395"/>
    </location>
</feature>
<dbReference type="RefSeq" id="WP_058507018.1">
    <property type="nucleotide sequence ID" value="NZ_CAAAIK010000007.1"/>
</dbReference>
<feature type="transmembrane region" description="Helical" evidence="7">
    <location>
        <begin position="20"/>
        <end position="40"/>
    </location>
</feature>
<dbReference type="InterPro" id="IPR003838">
    <property type="entry name" value="ABC3_permease_C"/>
</dbReference>
<name>A0A0W0Y5K7_9GAMM</name>
<evidence type="ECO:0000256" key="5">
    <source>
        <dbReference type="ARBA" id="ARBA00022989"/>
    </source>
</evidence>
<feature type="domain" description="MacB-like periplasmic core" evidence="9">
    <location>
        <begin position="19"/>
        <end position="252"/>
    </location>
</feature>
<keyword evidence="4 7" id="KW-0812">Transmembrane</keyword>
<dbReference type="Pfam" id="PF02687">
    <property type="entry name" value="FtsX"/>
    <property type="match status" value="1"/>
</dbReference>
<keyword evidence="11" id="KW-1185">Reference proteome</keyword>
<dbReference type="Proteomes" id="UP000054618">
    <property type="component" value="Unassembled WGS sequence"/>
</dbReference>
<dbReference type="GO" id="GO:0044874">
    <property type="term" value="P:lipoprotein localization to outer membrane"/>
    <property type="evidence" value="ECO:0007669"/>
    <property type="project" value="TreeGrafter"/>
</dbReference>
<evidence type="ECO:0000259" key="9">
    <source>
        <dbReference type="Pfam" id="PF12704"/>
    </source>
</evidence>
<dbReference type="GO" id="GO:0098797">
    <property type="term" value="C:plasma membrane protein complex"/>
    <property type="evidence" value="ECO:0007669"/>
    <property type="project" value="TreeGrafter"/>
</dbReference>
<comment type="subcellular location">
    <subcellularLocation>
        <location evidence="1">Cell membrane</location>
        <topology evidence="1">Multi-pass membrane protein</topology>
    </subcellularLocation>
</comment>
<dbReference type="STRING" id="45073.Lqui_0929"/>